<dbReference type="VEuPathDB" id="CryptoDB:Cvel_7764"/>
<dbReference type="AlphaFoldDB" id="A0A0G4HP85"/>
<keyword evidence="2" id="KW-0732">Signal</keyword>
<dbReference type="EMBL" id="CDMZ01003364">
    <property type="protein sequence ID" value="CEM46093.1"/>
    <property type="molecule type" value="Genomic_DNA"/>
</dbReference>
<gene>
    <name evidence="3" type="ORF">Cvel_7764</name>
</gene>
<evidence type="ECO:0000313" key="3">
    <source>
        <dbReference type="EMBL" id="CEM46093.1"/>
    </source>
</evidence>
<protein>
    <submittedName>
        <fullName evidence="3">Uncharacterized protein</fullName>
    </submittedName>
</protein>
<proteinExistence type="predicted"/>
<evidence type="ECO:0000256" key="2">
    <source>
        <dbReference type="SAM" id="SignalP"/>
    </source>
</evidence>
<reference evidence="3" key="1">
    <citation type="submission" date="2014-11" db="EMBL/GenBank/DDBJ databases">
        <authorList>
            <person name="Otto D Thomas"/>
            <person name="Naeem Raeece"/>
        </authorList>
    </citation>
    <scope>NUCLEOTIDE SEQUENCE</scope>
</reference>
<evidence type="ECO:0000256" key="1">
    <source>
        <dbReference type="SAM" id="MobiDB-lite"/>
    </source>
</evidence>
<name>A0A0G4HP85_9ALVE</name>
<feature type="compositionally biased region" description="Acidic residues" evidence="1">
    <location>
        <begin position="85"/>
        <end position="97"/>
    </location>
</feature>
<accession>A0A0G4HP85</accession>
<feature type="region of interest" description="Disordered" evidence="1">
    <location>
        <begin position="25"/>
        <end position="108"/>
    </location>
</feature>
<feature type="chain" id="PRO_5005191815" evidence="2">
    <location>
        <begin position="24"/>
        <end position="311"/>
    </location>
</feature>
<sequence>MSRGRSPLLLALSFVLLFGLSNSVDPASRGGKAVQPDGDFLSGKPTRLESTVGADGFVQTKAKQEPVDESGGETATLEQTTSSEGESEGSTEGETTADSDGVVRDERMNPNFDRDLDIAKIFDILPLSTPDDFDIAPCPGERTFDSRCNNTANFRVCAKVKDSDYFNITNQNANLRDQIGNLGYSCVDKTVFNIYVSQKAGGDLRNWRNALSTAENPHEGVKIYCRGTDMAHVYPVPEQWGGVSESDNSTSTETDVVLTPDQEAAIAAEKEKFAAEIDAKYFTFTRQLVKCACMINYDPNGPASKGDLMDC</sequence>
<organism evidence="3">
    <name type="scientific">Chromera velia CCMP2878</name>
    <dbReference type="NCBI Taxonomy" id="1169474"/>
    <lineage>
        <taxon>Eukaryota</taxon>
        <taxon>Sar</taxon>
        <taxon>Alveolata</taxon>
        <taxon>Colpodellida</taxon>
        <taxon>Chromeraceae</taxon>
        <taxon>Chromera</taxon>
    </lineage>
</organism>
<feature type="signal peptide" evidence="2">
    <location>
        <begin position="1"/>
        <end position="23"/>
    </location>
</feature>